<feature type="repeat" description="WD" evidence="3">
    <location>
        <begin position="366"/>
        <end position="389"/>
    </location>
</feature>
<feature type="repeat" description="WD" evidence="3">
    <location>
        <begin position="219"/>
        <end position="260"/>
    </location>
</feature>
<reference evidence="4 5" key="1">
    <citation type="journal article" date="2023" name="BMC Biol.">
        <title>The compact genome of the sponge Oopsacas minuta (Hexactinellida) is lacking key metazoan core genes.</title>
        <authorList>
            <person name="Santini S."/>
            <person name="Schenkelaars Q."/>
            <person name="Jourda C."/>
            <person name="Duchesne M."/>
            <person name="Belahbib H."/>
            <person name="Rocher C."/>
            <person name="Selva M."/>
            <person name="Riesgo A."/>
            <person name="Vervoort M."/>
            <person name="Leys S.P."/>
            <person name="Kodjabachian L."/>
            <person name="Le Bivic A."/>
            <person name="Borchiellini C."/>
            <person name="Claverie J.M."/>
            <person name="Renard E."/>
        </authorList>
    </citation>
    <scope>NUCLEOTIDE SEQUENCE [LARGE SCALE GENOMIC DNA]</scope>
    <source>
        <strain evidence="4">SPO-2</strain>
    </source>
</reference>
<sequence length="645" mass="70737">MDRICFVDSVNCVALTKNGRIGLSAGSDGKICIWNCHRDSSCFGDIIYTLQAHNQPIRCLALLQNDQMFVTGSDDTFLKTWNVASSRNCGTMSGHIGPIASVSVLGDIFLSSSLDGTVKTWTKECTLIQSSPANSYTINSVCLAQSNCLLGLIGSNNGRIMLIDPKTGVNKNSISGHSCAIKCVTMATDGMWGVSGDVNGTIKVWLIGKDLFLEGFRTTNSHDSLISRIRFSPCEQFLVTVGADGYVTILDLNSCKEELSLWGHPQPINDIVIHRDSVRFLTAGNDRKLKLWHGENARAISDYYGHNAPLTSVAITEEGEIIASGDRKGNIFLWKIDDIDWKLELESELTESISELQFVYKDNIVYLLAGCQDGTVTLWNVSQATLVSTFHTSDSVTCIDTISHKWQAICGTQDGTIYKWTIGAGKPLATQSRVHKDTITGVKYLNKLEPSYIISSSLDGYIHLLEFTELVLLASFCLGESITSIDCNLAGSVVAYSSVCGSIGMVSVSSSLEENILFETGPYLFKQSDKIHQFGEYTQSYPVLTDNLNDINGVLEFSDQFECLSANEMPGLFPKDPEFEQIYLVPRRPGVLAPIFETSDEEIEEIGTRTSIQESTNQNISLDNVVETNLSYNSDPVTSKVCAIL</sequence>
<dbReference type="InterPro" id="IPR015943">
    <property type="entry name" value="WD40/YVTN_repeat-like_dom_sf"/>
</dbReference>
<feature type="repeat" description="WD" evidence="3">
    <location>
        <begin position="50"/>
        <end position="91"/>
    </location>
</feature>
<dbReference type="Proteomes" id="UP001165289">
    <property type="component" value="Unassembled WGS sequence"/>
</dbReference>
<protein>
    <submittedName>
        <fullName evidence="4">Uncharacterized protein</fullName>
    </submittedName>
</protein>
<dbReference type="EMBL" id="JAKMXF010000321">
    <property type="protein sequence ID" value="KAI6649185.1"/>
    <property type="molecule type" value="Genomic_DNA"/>
</dbReference>
<proteinExistence type="predicted"/>
<evidence type="ECO:0000256" key="3">
    <source>
        <dbReference type="PROSITE-ProRule" id="PRU00221"/>
    </source>
</evidence>
<keyword evidence="1 3" id="KW-0853">WD repeat</keyword>
<dbReference type="InterPro" id="IPR001680">
    <property type="entry name" value="WD40_rpt"/>
</dbReference>
<dbReference type="CDD" id="cd00200">
    <property type="entry name" value="WD40"/>
    <property type="match status" value="1"/>
</dbReference>
<evidence type="ECO:0000256" key="2">
    <source>
        <dbReference type="ARBA" id="ARBA00022737"/>
    </source>
</evidence>
<keyword evidence="5" id="KW-1185">Reference proteome</keyword>
<dbReference type="PROSITE" id="PS50294">
    <property type="entry name" value="WD_REPEATS_REGION"/>
    <property type="match status" value="3"/>
</dbReference>
<dbReference type="Pfam" id="PF00400">
    <property type="entry name" value="WD40"/>
    <property type="match status" value="7"/>
</dbReference>
<dbReference type="InterPro" id="IPR036322">
    <property type="entry name" value="WD40_repeat_dom_sf"/>
</dbReference>
<dbReference type="SUPFAM" id="SSF50978">
    <property type="entry name" value="WD40 repeat-like"/>
    <property type="match status" value="2"/>
</dbReference>
<evidence type="ECO:0000256" key="1">
    <source>
        <dbReference type="ARBA" id="ARBA00022574"/>
    </source>
</evidence>
<dbReference type="AlphaFoldDB" id="A0AAV7JJT8"/>
<dbReference type="Gene3D" id="2.130.10.10">
    <property type="entry name" value="YVTN repeat-like/Quinoprotein amine dehydrogenase"/>
    <property type="match status" value="3"/>
</dbReference>
<evidence type="ECO:0000313" key="5">
    <source>
        <dbReference type="Proteomes" id="UP001165289"/>
    </source>
</evidence>
<dbReference type="PROSITE" id="PS50082">
    <property type="entry name" value="WD_REPEATS_2"/>
    <property type="match status" value="7"/>
</dbReference>
<feature type="repeat" description="WD" evidence="3">
    <location>
        <begin position="303"/>
        <end position="337"/>
    </location>
</feature>
<feature type="repeat" description="WD" evidence="3">
    <location>
        <begin position="174"/>
        <end position="205"/>
    </location>
</feature>
<organism evidence="4 5">
    <name type="scientific">Oopsacas minuta</name>
    <dbReference type="NCBI Taxonomy" id="111878"/>
    <lineage>
        <taxon>Eukaryota</taxon>
        <taxon>Metazoa</taxon>
        <taxon>Porifera</taxon>
        <taxon>Hexactinellida</taxon>
        <taxon>Hexasterophora</taxon>
        <taxon>Lyssacinosida</taxon>
        <taxon>Leucopsacidae</taxon>
        <taxon>Oopsacas</taxon>
    </lineage>
</organism>
<dbReference type="SMART" id="SM00320">
    <property type="entry name" value="WD40"/>
    <property type="match status" value="11"/>
</dbReference>
<comment type="caution">
    <text evidence="4">The sequence shown here is derived from an EMBL/GenBank/DDBJ whole genome shotgun (WGS) entry which is preliminary data.</text>
</comment>
<keyword evidence="2" id="KW-0677">Repeat</keyword>
<name>A0AAV7JJT8_9METZ</name>
<feature type="repeat" description="WD" evidence="3">
    <location>
        <begin position="92"/>
        <end position="121"/>
    </location>
</feature>
<dbReference type="PANTHER" id="PTHR19848:SF8">
    <property type="entry name" value="F-BOX AND WD REPEAT DOMAIN CONTAINING 7"/>
    <property type="match status" value="1"/>
</dbReference>
<gene>
    <name evidence="4" type="ORF">LOD99_11554</name>
</gene>
<feature type="repeat" description="WD" evidence="3">
    <location>
        <begin position="261"/>
        <end position="302"/>
    </location>
</feature>
<dbReference type="PANTHER" id="PTHR19848">
    <property type="entry name" value="WD40 REPEAT PROTEIN"/>
    <property type="match status" value="1"/>
</dbReference>
<evidence type="ECO:0000313" key="4">
    <source>
        <dbReference type="EMBL" id="KAI6649185.1"/>
    </source>
</evidence>
<accession>A0AAV7JJT8</accession>